<dbReference type="GO" id="GO:0005634">
    <property type="term" value="C:nucleus"/>
    <property type="evidence" value="ECO:0007669"/>
    <property type="project" value="UniProtKB-SubCell"/>
</dbReference>
<evidence type="ECO:0000256" key="3">
    <source>
        <dbReference type="ARBA" id="ARBA00021704"/>
    </source>
</evidence>
<feature type="region of interest" description="Disordered" evidence="7">
    <location>
        <begin position="88"/>
        <end position="129"/>
    </location>
</feature>
<comment type="subcellular location">
    <subcellularLocation>
        <location evidence="1">Nucleus</location>
    </subcellularLocation>
</comment>
<keyword evidence="8" id="KW-0808">Transferase</keyword>
<dbReference type="Proteomes" id="UP000325313">
    <property type="component" value="Unassembled WGS sequence"/>
</dbReference>
<dbReference type="PANTHER" id="PTHR12945:SF0">
    <property type="entry name" value="TRNA (ADENINE(58)-N(1))-METHYLTRANSFERASE NON-CATALYTIC SUBUNIT TRM6"/>
    <property type="match status" value="1"/>
</dbReference>
<feature type="region of interest" description="Disordered" evidence="7">
    <location>
        <begin position="170"/>
        <end position="196"/>
    </location>
</feature>
<evidence type="ECO:0000256" key="7">
    <source>
        <dbReference type="SAM" id="MobiDB-lite"/>
    </source>
</evidence>
<evidence type="ECO:0000313" key="8">
    <source>
        <dbReference type="EMBL" id="KAA1127259.1"/>
    </source>
</evidence>
<dbReference type="GO" id="GO:0030488">
    <property type="term" value="P:tRNA methylation"/>
    <property type="evidence" value="ECO:0007669"/>
    <property type="project" value="InterPro"/>
</dbReference>
<keyword evidence="5" id="KW-0539">Nucleus</keyword>
<sequence>MLSLSNVRPGWKGIVVDEIGGLLVAAVLIRMGGQGTIFVINNADSPPDLHLLELFNLSPSTMKPLKSLNWAQIEADWTTNEIEELLSLHQGPPQPPPVLEPPTPLDPSVDSSSNRPKKEPNNRSKSKKKFERVQDLLNLLTKLTGSSTIVIYSCHLRPLSDLQTLLKKSSVPSTSSSSSSSSSPGEQNELSRQMRETKTEFIQITISEPWLRAYQVLVGRTHPEMNGTHHGGFIFSAIKVTSSCS</sequence>
<reference evidence="8 9" key="1">
    <citation type="submission" date="2019-05" db="EMBL/GenBank/DDBJ databases">
        <title>Emergence of the Ug99 lineage of the wheat stem rust pathogen through somatic hybridization.</title>
        <authorList>
            <person name="Li F."/>
            <person name="Upadhyaya N.M."/>
            <person name="Sperschneider J."/>
            <person name="Matny O."/>
            <person name="Nguyen-Phuc H."/>
            <person name="Mago R."/>
            <person name="Raley C."/>
            <person name="Miller M.E."/>
            <person name="Silverstein K.A.T."/>
            <person name="Henningsen E."/>
            <person name="Hirsch C.D."/>
            <person name="Visser B."/>
            <person name="Pretorius Z.A."/>
            <person name="Steffenson B.J."/>
            <person name="Schwessinger B."/>
            <person name="Dodds P.N."/>
            <person name="Figueroa M."/>
        </authorList>
    </citation>
    <scope>NUCLEOTIDE SEQUENCE [LARGE SCALE GENOMIC DNA]</scope>
    <source>
        <strain evidence="8 9">Ug99</strain>
    </source>
</reference>
<dbReference type="PANTHER" id="PTHR12945">
    <property type="entry name" value="TRANSLATION INITIATION FACTOR EIF3-RELATED"/>
    <property type="match status" value="1"/>
</dbReference>
<dbReference type="GO" id="GO:0031515">
    <property type="term" value="C:tRNA (m1A) methyltransferase complex"/>
    <property type="evidence" value="ECO:0007669"/>
    <property type="project" value="InterPro"/>
</dbReference>
<evidence type="ECO:0000256" key="1">
    <source>
        <dbReference type="ARBA" id="ARBA00004123"/>
    </source>
</evidence>
<feature type="compositionally biased region" description="Pro residues" evidence="7">
    <location>
        <begin position="92"/>
        <end position="105"/>
    </location>
</feature>
<evidence type="ECO:0000256" key="2">
    <source>
        <dbReference type="ARBA" id="ARBA00008320"/>
    </source>
</evidence>
<keyword evidence="4" id="KW-0819">tRNA processing</keyword>
<evidence type="ECO:0000256" key="5">
    <source>
        <dbReference type="ARBA" id="ARBA00023242"/>
    </source>
</evidence>
<organism evidence="8 9">
    <name type="scientific">Puccinia graminis f. sp. tritici</name>
    <dbReference type="NCBI Taxonomy" id="56615"/>
    <lineage>
        <taxon>Eukaryota</taxon>
        <taxon>Fungi</taxon>
        <taxon>Dikarya</taxon>
        <taxon>Basidiomycota</taxon>
        <taxon>Pucciniomycotina</taxon>
        <taxon>Pucciniomycetes</taxon>
        <taxon>Pucciniales</taxon>
        <taxon>Pucciniaceae</taxon>
        <taxon>Puccinia</taxon>
    </lineage>
</organism>
<comment type="similarity">
    <text evidence="2">Belongs to the TRM6/GCD10 family.</text>
</comment>
<dbReference type="InterPro" id="IPR017423">
    <property type="entry name" value="TRM6"/>
</dbReference>
<evidence type="ECO:0000313" key="9">
    <source>
        <dbReference type="Proteomes" id="UP000325313"/>
    </source>
</evidence>
<dbReference type="AlphaFoldDB" id="A0A5B0RPI4"/>
<accession>A0A5B0RPI4</accession>
<protein>
    <recommendedName>
        <fullName evidence="3">tRNA (adenine(58)-N(1))-methyltransferase non-catalytic subunit TRM6</fullName>
    </recommendedName>
    <alternativeName>
        <fullName evidence="6">tRNA(m1A58)-methyltransferase subunit TRM6</fullName>
    </alternativeName>
</protein>
<comment type="caution">
    <text evidence="8">The sequence shown here is derived from an EMBL/GenBank/DDBJ whole genome shotgun (WGS) entry which is preliminary data.</text>
</comment>
<feature type="compositionally biased region" description="Low complexity" evidence="7">
    <location>
        <begin position="170"/>
        <end position="183"/>
    </location>
</feature>
<dbReference type="EMBL" id="VDEP01000169">
    <property type="protein sequence ID" value="KAA1127259.1"/>
    <property type="molecule type" value="Genomic_DNA"/>
</dbReference>
<dbReference type="GO" id="GO:0008168">
    <property type="term" value="F:methyltransferase activity"/>
    <property type="evidence" value="ECO:0007669"/>
    <property type="project" value="UniProtKB-KW"/>
</dbReference>
<evidence type="ECO:0000256" key="6">
    <source>
        <dbReference type="ARBA" id="ARBA00032319"/>
    </source>
</evidence>
<evidence type="ECO:0000256" key="4">
    <source>
        <dbReference type="ARBA" id="ARBA00022694"/>
    </source>
</evidence>
<proteinExistence type="inferred from homology"/>
<dbReference type="Pfam" id="PF04189">
    <property type="entry name" value="Gcd10p"/>
    <property type="match status" value="1"/>
</dbReference>
<gene>
    <name evidence="8" type="primary">TRM6_2</name>
    <name evidence="8" type="ORF">PGTUg99_033298</name>
</gene>
<name>A0A5B0RPI4_PUCGR</name>
<keyword evidence="8" id="KW-0489">Methyltransferase</keyword>